<dbReference type="Proteomes" id="UP000280346">
    <property type="component" value="Unassembled WGS sequence"/>
</dbReference>
<accession>A0A3S0XE36</accession>
<dbReference type="OrthoDB" id="5298787at2"/>
<dbReference type="CDD" id="cd02440">
    <property type="entry name" value="AdoMet_MTases"/>
    <property type="match status" value="1"/>
</dbReference>
<dbReference type="Pfam" id="PF10119">
    <property type="entry name" value="MethyTransf_Reg"/>
    <property type="match status" value="1"/>
</dbReference>
<dbReference type="RefSeq" id="WP_126993882.1">
    <property type="nucleotide sequence ID" value="NZ_JBNPXW010000001.1"/>
</dbReference>
<dbReference type="AlphaFoldDB" id="A0A3S0XE36"/>
<evidence type="ECO:0000313" key="3">
    <source>
        <dbReference type="EMBL" id="RUQ75682.1"/>
    </source>
</evidence>
<dbReference type="Gene3D" id="3.40.50.150">
    <property type="entry name" value="Vaccinia Virus protein VP39"/>
    <property type="match status" value="1"/>
</dbReference>
<gene>
    <name evidence="3" type="ORF">EJ913_00760</name>
</gene>
<keyword evidence="4" id="KW-1185">Reference proteome</keyword>
<organism evidence="3 4">
    <name type="scientific">Azospirillum doebereinerae</name>
    <dbReference type="NCBI Taxonomy" id="92933"/>
    <lineage>
        <taxon>Bacteria</taxon>
        <taxon>Pseudomonadati</taxon>
        <taxon>Pseudomonadota</taxon>
        <taxon>Alphaproteobacteria</taxon>
        <taxon>Rhodospirillales</taxon>
        <taxon>Azospirillaceae</taxon>
        <taxon>Azospirillum</taxon>
    </lineage>
</organism>
<dbReference type="GO" id="GO:0032259">
    <property type="term" value="P:methylation"/>
    <property type="evidence" value="ECO:0007669"/>
    <property type="project" value="UniProtKB-KW"/>
</dbReference>
<evidence type="ECO:0000313" key="4">
    <source>
        <dbReference type="Proteomes" id="UP000280346"/>
    </source>
</evidence>
<evidence type="ECO:0000259" key="1">
    <source>
        <dbReference type="Pfam" id="PF08242"/>
    </source>
</evidence>
<feature type="domain" description="Methyltransferase type 12" evidence="1">
    <location>
        <begin position="51"/>
        <end position="148"/>
    </location>
</feature>
<comment type="caution">
    <text evidence="3">The sequence shown here is derived from an EMBL/GenBank/DDBJ whole genome shotgun (WGS) entry which is preliminary data.</text>
</comment>
<keyword evidence="3" id="KW-0808">Transferase</keyword>
<sequence>MNGWTEGYVGGIDYIRAFYRDWSPALLSFALTLRGWRPPEALRSGAFTMAELGCGHGVTTAVLAGANPQARFEAMDFNPSHIAGARRLAGDGGLANADFLEESFADHARRNGPELDVAALHGVWSWVSAENRAILVDLLRRRLRPGGVAFVSYNALPGTLAHMPLRRILVEQTAAGSGPLPARIEQAVDFASRLAALGGGWFAGADGVPERIESLRHKSPNYIAHEYLNGDWTAFYHADVARELAAAKLDFAGAAVPMEQLDDLTLSPAAQALAAEAQDPAVAETLRDVLTNRSFRRDLFVKGGERLTGAERSALLRATRFALLVPPDDLPESASTPVGRLPFPRALHAPLGEALSGGPHSLGALLAKPALAAQGEDAVVRALVLLTSLGFAAPIPGEDGMEDRQAQADRFNGAVLERHRSGDTPGHLASPLLGSGVAVSRIEGLFLLAARRGEDAAALAWRHLSADGIALGRDGRRFDGAEENLAELASRHRAFAFRRQPLLAGLGVR</sequence>
<dbReference type="InterPro" id="IPR013217">
    <property type="entry name" value="Methyltransf_12"/>
</dbReference>
<dbReference type="SUPFAM" id="SSF53335">
    <property type="entry name" value="S-adenosyl-L-methionine-dependent methyltransferases"/>
    <property type="match status" value="1"/>
</dbReference>
<name>A0A3S0XE36_9PROT</name>
<reference evidence="3 4" key="1">
    <citation type="submission" date="2018-12" db="EMBL/GenBank/DDBJ databases">
        <authorList>
            <person name="Yang Y."/>
        </authorList>
    </citation>
    <scope>NUCLEOTIDE SEQUENCE [LARGE SCALE GENOMIC DNA]</scope>
    <source>
        <strain evidence="3 4">GSF71</strain>
    </source>
</reference>
<feature type="domain" description="Methyltransferase regulatory" evidence="2">
    <location>
        <begin position="220"/>
        <end position="302"/>
    </location>
</feature>
<dbReference type="InterPro" id="IPR029063">
    <property type="entry name" value="SAM-dependent_MTases_sf"/>
</dbReference>
<dbReference type="EMBL" id="RZIJ01000001">
    <property type="protein sequence ID" value="RUQ75682.1"/>
    <property type="molecule type" value="Genomic_DNA"/>
</dbReference>
<keyword evidence="3" id="KW-0489">Methyltransferase</keyword>
<protein>
    <submittedName>
        <fullName evidence="3">Methyltransferase domain-containing protein</fullName>
    </submittedName>
</protein>
<dbReference type="GO" id="GO:0008168">
    <property type="term" value="F:methyltransferase activity"/>
    <property type="evidence" value="ECO:0007669"/>
    <property type="project" value="UniProtKB-KW"/>
</dbReference>
<proteinExistence type="predicted"/>
<dbReference type="Pfam" id="PF08242">
    <property type="entry name" value="Methyltransf_12"/>
    <property type="match status" value="1"/>
</dbReference>
<dbReference type="InterPro" id="IPR018773">
    <property type="entry name" value="MeTrfase_reg_dom_prd"/>
</dbReference>
<evidence type="ECO:0000259" key="2">
    <source>
        <dbReference type="Pfam" id="PF10119"/>
    </source>
</evidence>